<accession>A0A517QMR8</accession>
<evidence type="ECO:0008006" key="5">
    <source>
        <dbReference type="Google" id="ProtNLM"/>
    </source>
</evidence>
<sequence length="349" mass="37785" precursor="true">MLFTTHKNLFRNLFSNNTFKLLCCGIAIVNILAAPSFAAKGRPIFDASEYEEWGLDYPGKTPQTEDKADSEKPATPPVRTQTGAQPPTTQTPVSQPSLPTGGSVPQDIADSIQQTAVHVVVFYADGKHMVMPGWIVDTQRRIIMTFNLIKGAEKIQVAYPQVTDVPDDKVSGSTVVVLKHDSDMEFVYLQANFMPETLANLTASAPSTSQTANRPVVANKPTAPTPPTGGGLNNGGFNTGGQQGGFQRPAQSHNPLVGRWYLQDTVNGTRIQIGVAFDAQGQYAMEMVAVDGYGQQSHNSTFGTYTIQGNTLIINSEDGIERSNFRFENGQLHVYLAADDTTLIFQPAS</sequence>
<name>A0A517QMR8_9PLAN</name>
<feature type="chain" id="PRO_5021776711" description="Lipocalin-like domain-containing protein" evidence="2">
    <location>
        <begin position="39"/>
        <end position="349"/>
    </location>
</feature>
<dbReference type="OrthoDB" id="277832at2"/>
<reference evidence="3 4" key="1">
    <citation type="submission" date="2019-02" db="EMBL/GenBank/DDBJ databases">
        <title>Deep-cultivation of Planctomycetes and their phenomic and genomic characterization uncovers novel biology.</title>
        <authorList>
            <person name="Wiegand S."/>
            <person name="Jogler M."/>
            <person name="Boedeker C."/>
            <person name="Pinto D."/>
            <person name="Vollmers J."/>
            <person name="Rivas-Marin E."/>
            <person name="Kohn T."/>
            <person name="Peeters S.H."/>
            <person name="Heuer A."/>
            <person name="Rast P."/>
            <person name="Oberbeckmann S."/>
            <person name="Bunk B."/>
            <person name="Jeske O."/>
            <person name="Meyerdierks A."/>
            <person name="Storesund J.E."/>
            <person name="Kallscheuer N."/>
            <person name="Luecker S."/>
            <person name="Lage O.M."/>
            <person name="Pohl T."/>
            <person name="Merkel B.J."/>
            <person name="Hornburger P."/>
            <person name="Mueller R.-W."/>
            <person name="Bruemmer F."/>
            <person name="Labrenz M."/>
            <person name="Spormann A.M."/>
            <person name="Op den Camp H."/>
            <person name="Overmann J."/>
            <person name="Amann R."/>
            <person name="Jetten M.S.M."/>
            <person name="Mascher T."/>
            <person name="Medema M.H."/>
            <person name="Devos D.P."/>
            <person name="Kaster A.-K."/>
            <person name="Ovreas L."/>
            <person name="Rohde M."/>
            <person name="Galperin M.Y."/>
            <person name="Jogler C."/>
        </authorList>
    </citation>
    <scope>NUCLEOTIDE SEQUENCE [LARGE SCALE GENOMIC DNA]</scope>
    <source>
        <strain evidence="3 4">Mal48</strain>
    </source>
</reference>
<dbReference type="AlphaFoldDB" id="A0A517QMR8"/>
<feature type="compositionally biased region" description="Low complexity" evidence="1">
    <location>
        <begin position="80"/>
        <end position="100"/>
    </location>
</feature>
<organism evidence="3 4">
    <name type="scientific">Thalassoglobus polymorphus</name>
    <dbReference type="NCBI Taxonomy" id="2527994"/>
    <lineage>
        <taxon>Bacteria</taxon>
        <taxon>Pseudomonadati</taxon>
        <taxon>Planctomycetota</taxon>
        <taxon>Planctomycetia</taxon>
        <taxon>Planctomycetales</taxon>
        <taxon>Planctomycetaceae</taxon>
        <taxon>Thalassoglobus</taxon>
    </lineage>
</organism>
<evidence type="ECO:0000313" key="4">
    <source>
        <dbReference type="Proteomes" id="UP000315724"/>
    </source>
</evidence>
<evidence type="ECO:0000313" key="3">
    <source>
        <dbReference type="EMBL" id="QDT32940.1"/>
    </source>
</evidence>
<evidence type="ECO:0000256" key="2">
    <source>
        <dbReference type="SAM" id="SignalP"/>
    </source>
</evidence>
<dbReference type="EMBL" id="CP036267">
    <property type="protein sequence ID" value="QDT32940.1"/>
    <property type="molecule type" value="Genomic_DNA"/>
</dbReference>
<keyword evidence="4" id="KW-1185">Reference proteome</keyword>
<feature type="region of interest" description="Disordered" evidence="1">
    <location>
        <begin position="55"/>
        <end position="106"/>
    </location>
</feature>
<proteinExistence type="predicted"/>
<dbReference type="RefSeq" id="WP_145198581.1">
    <property type="nucleotide sequence ID" value="NZ_CP036267.1"/>
</dbReference>
<dbReference type="Proteomes" id="UP000315724">
    <property type="component" value="Chromosome"/>
</dbReference>
<dbReference type="KEGG" id="tpol:Mal48_21900"/>
<feature type="compositionally biased region" description="Basic and acidic residues" evidence="1">
    <location>
        <begin position="63"/>
        <end position="72"/>
    </location>
</feature>
<evidence type="ECO:0000256" key="1">
    <source>
        <dbReference type="SAM" id="MobiDB-lite"/>
    </source>
</evidence>
<feature type="signal peptide" evidence="2">
    <location>
        <begin position="1"/>
        <end position="38"/>
    </location>
</feature>
<feature type="region of interest" description="Disordered" evidence="1">
    <location>
        <begin position="207"/>
        <end position="249"/>
    </location>
</feature>
<feature type="compositionally biased region" description="Gly residues" evidence="1">
    <location>
        <begin position="228"/>
        <end position="244"/>
    </location>
</feature>
<keyword evidence="2" id="KW-0732">Signal</keyword>
<gene>
    <name evidence="3" type="ORF">Mal48_21900</name>
</gene>
<protein>
    <recommendedName>
        <fullName evidence="5">Lipocalin-like domain-containing protein</fullName>
    </recommendedName>
</protein>